<dbReference type="AlphaFoldDB" id="A0A849KZC5"/>
<keyword evidence="3" id="KW-1185">Reference proteome</keyword>
<comment type="caution">
    <text evidence="2">The sequence shown here is derived from an EMBL/GenBank/DDBJ whole genome shotgun (WGS) entry which is preliminary data.</text>
</comment>
<keyword evidence="1" id="KW-0472">Membrane</keyword>
<sequence length="129" mass="14580">MTVEFVIIFPMLMGFLLLVFTASMFIATISEVQQLSFELARASLVFFDQPDVYPDFCQGLLAERLDVLADNFSRLEPGRIADVNCSIDPVSSLIEVSVDYDFEDDFLSRMGRLIGLELQSVTRRSILQV</sequence>
<dbReference type="RefSeq" id="WP_171322492.1">
    <property type="nucleotide sequence ID" value="NZ_JABFBC010000001.1"/>
</dbReference>
<keyword evidence="1" id="KW-1133">Transmembrane helix</keyword>
<reference evidence="2 3" key="1">
    <citation type="submission" date="2020-05" db="EMBL/GenBank/DDBJ databases">
        <title>Gimesia benthica sp. nov., a novel planctomycete isolated from a deep-sea water sample of the Northwest Indian Ocean.</title>
        <authorList>
            <person name="Wang J."/>
            <person name="Ruan C."/>
            <person name="Song L."/>
            <person name="Zhu Y."/>
            <person name="Li A."/>
            <person name="Zheng X."/>
            <person name="Wang L."/>
            <person name="Lu Z."/>
            <person name="Huang Y."/>
            <person name="Du W."/>
            <person name="Zhou Y."/>
            <person name="Huang L."/>
            <person name="Dai X."/>
        </authorList>
    </citation>
    <scope>NUCLEOTIDE SEQUENCE [LARGE SCALE GENOMIC DNA]</scope>
    <source>
        <strain evidence="2 3">YYQ-30</strain>
    </source>
</reference>
<organism evidence="2 3">
    <name type="scientific">Halovulum dunhuangense</name>
    <dbReference type="NCBI Taxonomy" id="1505036"/>
    <lineage>
        <taxon>Bacteria</taxon>
        <taxon>Pseudomonadati</taxon>
        <taxon>Pseudomonadota</taxon>
        <taxon>Alphaproteobacteria</taxon>
        <taxon>Rhodobacterales</taxon>
        <taxon>Paracoccaceae</taxon>
        <taxon>Halovulum</taxon>
    </lineage>
</organism>
<evidence type="ECO:0000256" key="1">
    <source>
        <dbReference type="SAM" id="Phobius"/>
    </source>
</evidence>
<accession>A0A849KZC5</accession>
<proteinExistence type="predicted"/>
<evidence type="ECO:0000313" key="2">
    <source>
        <dbReference type="EMBL" id="NNU79472.1"/>
    </source>
</evidence>
<feature type="transmembrane region" description="Helical" evidence="1">
    <location>
        <begin position="6"/>
        <end position="27"/>
    </location>
</feature>
<keyword evidence="1" id="KW-0812">Transmembrane</keyword>
<dbReference type="Proteomes" id="UP000572377">
    <property type="component" value="Unassembled WGS sequence"/>
</dbReference>
<gene>
    <name evidence="2" type="ORF">HMH01_03380</name>
</gene>
<evidence type="ECO:0000313" key="3">
    <source>
        <dbReference type="Proteomes" id="UP000572377"/>
    </source>
</evidence>
<protein>
    <submittedName>
        <fullName evidence="2">Pilus assembly protein</fullName>
    </submittedName>
</protein>
<name>A0A849KZC5_9RHOB</name>
<dbReference type="EMBL" id="JABFBC010000001">
    <property type="protein sequence ID" value="NNU79472.1"/>
    <property type="molecule type" value="Genomic_DNA"/>
</dbReference>